<accession>A0A1X0IMQ3</accession>
<dbReference type="Proteomes" id="UP000192534">
    <property type="component" value="Unassembled WGS sequence"/>
</dbReference>
<feature type="region of interest" description="Disordered" evidence="1">
    <location>
        <begin position="330"/>
        <end position="441"/>
    </location>
</feature>
<protein>
    <submittedName>
        <fullName evidence="2">Uncharacterized protein</fullName>
    </submittedName>
</protein>
<sequence>MTPDVAARLAAGRPSVTTTATYVAACHAVGYQHPDLTAHAGQIFEWYGGDDGLDLAVLDADCATLRAASAAADQAVRVSRDGLAAAAAAWGGESGSVAGEFIQRHCAAAAAVADSLRAAALSCEALRDGLWRAVDEKVGAAVSIDDRRAGERPAWLAAAATVVGGGAAREQAIDVVAHQVTPYVDADIRTDWLSAMRAAASSATDAYEDALRQLNSSPTPHFEVPGIFGGPPPLMAAPASPHTTPAGAASMVSPSTAPAPPPSVGEPGPPASPASSLPANTPAAQPLPTPPPGEPPVPPALGAPPSAAMPTMPDVGGGLSGLVGQLADALGGMFDSMPDNAVDNGLPELDDPADEHEPEDIPEPEDAVPEDDPLVEESEPAGRPAEVPPPTPEAEAVEAEPPSPPQPAAAPPPAPPPPVGEESDDQTPCEIAADELPQVGQ</sequence>
<feature type="compositionally biased region" description="Acidic residues" evidence="1">
    <location>
        <begin position="348"/>
        <end position="379"/>
    </location>
</feature>
<feature type="compositionally biased region" description="Low complexity" evidence="1">
    <location>
        <begin position="273"/>
        <end position="284"/>
    </location>
</feature>
<feature type="region of interest" description="Disordered" evidence="1">
    <location>
        <begin position="222"/>
        <end position="314"/>
    </location>
</feature>
<feature type="compositionally biased region" description="Pro residues" evidence="1">
    <location>
        <begin position="285"/>
        <end position="302"/>
    </location>
</feature>
<feature type="compositionally biased region" description="Pro residues" evidence="1">
    <location>
        <begin position="401"/>
        <end position="419"/>
    </location>
</feature>
<dbReference type="AlphaFoldDB" id="A0A1X0IMQ3"/>
<comment type="caution">
    <text evidence="2">The sequence shown here is derived from an EMBL/GenBank/DDBJ whole genome shotgun (WGS) entry which is preliminary data.</text>
</comment>
<evidence type="ECO:0000313" key="2">
    <source>
        <dbReference type="EMBL" id="ORB49529.1"/>
    </source>
</evidence>
<evidence type="ECO:0000256" key="1">
    <source>
        <dbReference type="SAM" id="MobiDB-lite"/>
    </source>
</evidence>
<gene>
    <name evidence="2" type="ORF">BST42_23350</name>
</gene>
<keyword evidence="3" id="KW-1185">Reference proteome</keyword>
<reference evidence="2 3" key="1">
    <citation type="submission" date="2016-12" db="EMBL/GenBank/DDBJ databases">
        <title>The new phylogeny of genus Mycobacterium.</title>
        <authorList>
            <person name="Tortoli E."/>
            <person name="Trovato A."/>
            <person name="Cirillo D.M."/>
        </authorList>
    </citation>
    <scope>NUCLEOTIDE SEQUENCE [LARGE SCALE GENOMIC DNA]</scope>
    <source>
        <strain evidence="2 3">DSM 44223</strain>
    </source>
</reference>
<proteinExistence type="predicted"/>
<feature type="compositionally biased region" description="Pro residues" evidence="1">
    <location>
        <begin position="257"/>
        <end position="272"/>
    </location>
</feature>
<evidence type="ECO:0000313" key="3">
    <source>
        <dbReference type="Proteomes" id="UP000192534"/>
    </source>
</evidence>
<name>A0A1X0IMQ3_MYCRH</name>
<dbReference type="EMBL" id="MVIH01000014">
    <property type="protein sequence ID" value="ORB49529.1"/>
    <property type="molecule type" value="Genomic_DNA"/>
</dbReference>
<organism evidence="2 3">
    <name type="scientific">Mycolicibacterium rhodesiae</name>
    <name type="common">Mycobacterium rhodesiae</name>
    <dbReference type="NCBI Taxonomy" id="36814"/>
    <lineage>
        <taxon>Bacteria</taxon>
        <taxon>Bacillati</taxon>
        <taxon>Actinomycetota</taxon>
        <taxon>Actinomycetes</taxon>
        <taxon>Mycobacteriales</taxon>
        <taxon>Mycobacteriaceae</taxon>
        <taxon>Mycolicibacterium</taxon>
    </lineage>
</organism>